<dbReference type="Proteomes" id="UP001066276">
    <property type="component" value="Chromosome 2_1"/>
</dbReference>
<keyword evidence="2" id="KW-1133">Transmembrane helix</keyword>
<keyword evidence="2" id="KW-0472">Membrane</keyword>
<evidence type="ECO:0000313" key="4">
    <source>
        <dbReference type="Proteomes" id="UP001066276"/>
    </source>
</evidence>
<feature type="region of interest" description="Disordered" evidence="1">
    <location>
        <begin position="68"/>
        <end position="92"/>
    </location>
</feature>
<name>A0AAV7VMC5_PLEWA</name>
<reference evidence="3" key="1">
    <citation type="journal article" date="2022" name="bioRxiv">
        <title>Sequencing and chromosome-scale assembly of the giantPleurodeles waltlgenome.</title>
        <authorList>
            <person name="Brown T."/>
            <person name="Elewa A."/>
            <person name="Iarovenko S."/>
            <person name="Subramanian E."/>
            <person name="Araus A.J."/>
            <person name="Petzold A."/>
            <person name="Susuki M."/>
            <person name="Suzuki K.-i.T."/>
            <person name="Hayashi T."/>
            <person name="Toyoda A."/>
            <person name="Oliveira C."/>
            <person name="Osipova E."/>
            <person name="Leigh N.D."/>
            <person name="Simon A."/>
            <person name="Yun M.H."/>
        </authorList>
    </citation>
    <scope>NUCLEOTIDE SEQUENCE</scope>
    <source>
        <strain evidence="3">20211129_DDA</strain>
        <tissue evidence="3">Liver</tissue>
    </source>
</reference>
<comment type="caution">
    <text evidence="3">The sequence shown here is derived from an EMBL/GenBank/DDBJ whole genome shotgun (WGS) entry which is preliminary data.</text>
</comment>
<dbReference type="AlphaFoldDB" id="A0AAV7VMC5"/>
<accession>A0AAV7VMC5</accession>
<proteinExistence type="predicted"/>
<sequence>MRVGGGAGGSVIGLGAVEVDGSAVVPAMVGATWVVVVVLVVVLVVVAVVDTKGPPWANALHTPEALSCGRTQTPHPECGGNASPGSETPKSGWDSYWLLLKKR</sequence>
<keyword evidence="2" id="KW-0812">Transmembrane</keyword>
<feature type="transmembrane region" description="Helical" evidence="2">
    <location>
        <begin position="23"/>
        <end position="49"/>
    </location>
</feature>
<evidence type="ECO:0000256" key="2">
    <source>
        <dbReference type="SAM" id="Phobius"/>
    </source>
</evidence>
<protein>
    <submittedName>
        <fullName evidence="3">Uncharacterized protein</fullName>
    </submittedName>
</protein>
<evidence type="ECO:0000256" key="1">
    <source>
        <dbReference type="SAM" id="MobiDB-lite"/>
    </source>
</evidence>
<organism evidence="3 4">
    <name type="scientific">Pleurodeles waltl</name>
    <name type="common">Iberian ribbed newt</name>
    <dbReference type="NCBI Taxonomy" id="8319"/>
    <lineage>
        <taxon>Eukaryota</taxon>
        <taxon>Metazoa</taxon>
        <taxon>Chordata</taxon>
        <taxon>Craniata</taxon>
        <taxon>Vertebrata</taxon>
        <taxon>Euteleostomi</taxon>
        <taxon>Amphibia</taxon>
        <taxon>Batrachia</taxon>
        <taxon>Caudata</taxon>
        <taxon>Salamandroidea</taxon>
        <taxon>Salamandridae</taxon>
        <taxon>Pleurodelinae</taxon>
        <taxon>Pleurodeles</taxon>
    </lineage>
</organism>
<gene>
    <name evidence="3" type="ORF">NDU88_006600</name>
</gene>
<dbReference type="EMBL" id="JANPWB010000003">
    <property type="protein sequence ID" value="KAJ1202805.1"/>
    <property type="molecule type" value="Genomic_DNA"/>
</dbReference>
<evidence type="ECO:0000313" key="3">
    <source>
        <dbReference type="EMBL" id="KAJ1202805.1"/>
    </source>
</evidence>
<keyword evidence="4" id="KW-1185">Reference proteome</keyword>